<gene>
    <name evidence="9" type="ORF">CEPIT_LOCUS27943</name>
</gene>
<dbReference type="Gene3D" id="2.160.20.10">
    <property type="entry name" value="Single-stranded right-handed beta-helix, Pectin lyase-like"/>
    <property type="match status" value="1"/>
</dbReference>
<keyword evidence="7" id="KW-0961">Cell wall biogenesis/degradation</keyword>
<dbReference type="GO" id="GO:0005975">
    <property type="term" value="P:carbohydrate metabolic process"/>
    <property type="evidence" value="ECO:0007669"/>
    <property type="project" value="InterPro"/>
</dbReference>
<reference evidence="9" key="1">
    <citation type="submission" date="2022-07" db="EMBL/GenBank/DDBJ databases">
        <authorList>
            <person name="Macas J."/>
            <person name="Novak P."/>
            <person name="Neumann P."/>
        </authorList>
    </citation>
    <scope>NUCLEOTIDE SEQUENCE</scope>
</reference>
<dbReference type="GO" id="GO:0071555">
    <property type="term" value="P:cell wall organization"/>
    <property type="evidence" value="ECO:0007669"/>
    <property type="project" value="UniProtKB-KW"/>
</dbReference>
<keyword evidence="4" id="KW-0964">Secreted</keyword>
<dbReference type="GO" id="GO:0004650">
    <property type="term" value="F:polygalacturonase activity"/>
    <property type="evidence" value="ECO:0007669"/>
    <property type="project" value="InterPro"/>
</dbReference>
<keyword evidence="10" id="KW-1185">Reference proteome</keyword>
<evidence type="ECO:0000256" key="7">
    <source>
        <dbReference type="ARBA" id="ARBA00023316"/>
    </source>
</evidence>
<evidence type="ECO:0000256" key="3">
    <source>
        <dbReference type="ARBA" id="ARBA00022512"/>
    </source>
</evidence>
<organism evidence="9 10">
    <name type="scientific">Cuscuta epithymum</name>
    <dbReference type="NCBI Taxonomy" id="186058"/>
    <lineage>
        <taxon>Eukaryota</taxon>
        <taxon>Viridiplantae</taxon>
        <taxon>Streptophyta</taxon>
        <taxon>Embryophyta</taxon>
        <taxon>Tracheophyta</taxon>
        <taxon>Spermatophyta</taxon>
        <taxon>Magnoliopsida</taxon>
        <taxon>eudicotyledons</taxon>
        <taxon>Gunneridae</taxon>
        <taxon>Pentapetalae</taxon>
        <taxon>asterids</taxon>
        <taxon>lamiids</taxon>
        <taxon>Solanales</taxon>
        <taxon>Convolvulaceae</taxon>
        <taxon>Cuscuteae</taxon>
        <taxon>Cuscuta</taxon>
        <taxon>Cuscuta subgen. Cuscuta</taxon>
    </lineage>
</organism>
<keyword evidence="5 8" id="KW-0378">Hydrolase</keyword>
<dbReference type="Proteomes" id="UP001152523">
    <property type="component" value="Unassembled WGS sequence"/>
</dbReference>
<dbReference type="InterPro" id="IPR006626">
    <property type="entry name" value="PbH1"/>
</dbReference>
<dbReference type="InterPro" id="IPR012334">
    <property type="entry name" value="Pectin_lyas_fold"/>
</dbReference>
<dbReference type="Pfam" id="PF00295">
    <property type="entry name" value="Glyco_hydro_28"/>
    <property type="match status" value="1"/>
</dbReference>
<evidence type="ECO:0000256" key="6">
    <source>
        <dbReference type="ARBA" id="ARBA00023295"/>
    </source>
</evidence>
<dbReference type="SMART" id="SM00710">
    <property type="entry name" value="PbH1"/>
    <property type="match status" value="4"/>
</dbReference>
<sequence length="415" mass="45152">MIVTRNMREEMSSRLGVFVLYVILAILFLVVNAKEHTPPKKFFNVLKYGAVADGITDNKKAFVKAWSDACNHSGRSRVLIPKGKGAYKLGSVTFSGPCRAHQMAFLIKGTIKAPTDWPDFDTDTWIAFNYVSKLVVKGGGYLDGQGQYAWSLNDCASNSRCPALPATLRFNFVNKSRITHLRSINSKNTHIHIFASHKIKISQVRLTAPSNSPNTDGIKIGSSTGIRISRSIIQTGDDCIAMVAGSKNIRVSQVTCGPGHGISIGSIGKNVGEVVSDVHVTNCTFVGTDNGARIKTWAPSNASLVSDILFAYIFMKDVRNPIFIDQHYCPSHHCTNLRGDDSKVGINNVTFKNIWGTSTSKIALALDCSALVPCKNINIVDINLRYFRHHGGPARSSCSNVFGQSSGKQIPSGCL</sequence>
<evidence type="ECO:0000256" key="2">
    <source>
        <dbReference type="ARBA" id="ARBA00008834"/>
    </source>
</evidence>
<dbReference type="PANTHER" id="PTHR31375">
    <property type="match status" value="1"/>
</dbReference>
<protein>
    <recommendedName>
        <fullName evidence="11">Polygalacturonase</fullName>
    </recommendedName>
</protein>
<keyword evidence="3" id="KW-0134">Cell wall</keyword>
<evidence type="ECO:0000313" key="10">
    <source>
        <dbReference type="Proteomes" id="UP001152523"/>
    </source>
</evidence>
<comment type="caution">
    <text evidence="9">The sequence shown here is derived from an EMBL/GenBank/DDBJ whole genome shotgun (WGS) entry which is preliminary data.</text>
</comment>
<dbReference type="InterPro" id="IPR000743">
    <property type="entry name" value="Glyco_hydro_28"/>
</dbReference>
<comment type="subcellular location">
    <subcellularLocation>
        <location evidence="1">Secreted</location>
        <location evidence="1">Cell wall</location>
    </subcellularLocation>
</comment>
<evidence type="ECO:0000256" key="5">
    <source>
        <dbReference type="ARBA" id="ARBA00022801"/>
    </source>
</evidence>
<evidence type="ECO:0000256" key="8">
    <source>
        <dbReference type="RuleBase" id="RU361169"/>
    </source>
</evidence>
<comment type="similarity">
    <text evidence="2 8">Belongs to the glycosyl hydrolase 28 family.</text>
</comment>
<dbReference type="EMBL" id="CAMAPF010000945">
    <property type="protein sequence ID" value="CAH9126965.1"/>
    <property type="molecule type" value="Genomic_DNA"/>
</dbReference>
<evidence type="ECO:0008006" key="11">
    <source>
        <dbReference type="Google" id="ProtNLM"/>
    </source>
</evidence>
<accession>A0AAV0EUR8</accession>
<dbReference type="InterPro" id="IPR011050">
    <property type="entry name" value="Pectin_lyase_fold/virulence"/>
</dbReference>
<evidence type="ECO:0000313" key="9">
    <source>
        <dbReference type="EMBL" id="CAH9126965.1"/>
    </source>
</evidence>
<dbReference type="SUPFAM" id="SSF51126">
    <property type="entry name" value="Pectin lyase-like"/>
    <property type="match status" value="1"/>
</dbReference>
<evidence type="ECO:0000256" key="4">
    <source>
        <dbReference type="ARBA" id="ARBA00022525"/>
    </source>
</evidence>
<evidence type="ECO:0000256" key="1">
    <source>
        <dbReference type="ARBA" id="ARBA00004191"/>
    </source>
</evidence>
<dbReference type="AlphaFoldDB" id="A0AAV0EUR8"/>
<keyword evidence="6 8" id="KW-0326">Glycosidase</keyword>
<name>A0AAV0EUR8_9ASTE</name>
<proteinExistence type="inferred from homology"/>
<dbReference type="FunFam" id="2.160.20.10:FF:000004">
    <property type="entry name" value="Pectin lyase-like superfamily protein"/>
    <property type="match status" value="1"/>
</dbReference>